<name>A0A0R3RRT5_9BILA</name>
<reference evidence="4" key="1">
    <citation type="submission" date="2017-02" db="UniProtKB">
        <authorList>
            <consortium name="WormBaseParasite"/>
        </authorList>
    </citation>
    <scope>IDENTIFICATION</scope>
</reference>
<organism evidence="3 4">
    <name type="scientific">Elaeophora elaphi</name>
    <dbReference type="NCBI Taxonomy" id="1147741"/>
    <lineage>
        <taxon>Eukaryota</taxon>
        <taxon>Metazoa</taxon>
        <taxon>Ecdysozoa</taxon>
        <taxon>Nematoda</taxon>
        <taxon>Chromadorea</taxon>
        <taxon>Rhabditida</taxon>
        <taxon>Spirurina</taxon>
        <taxon>Spiruromorpha</taxon>
        <taxon>Filarioidea</taxon>
        <taxon>Onchocercidae</taxon>
        <taxon>Elaeophora</taxon>
    </lineage>
</organism>
<evidence type="ECO:0000259" key="2">
    <source>
        <dbReference type="PROSITE" id="PS51670"/>
    </source>
</evidence>
<sequence length="80" mass="9341">MYDSKTILISETKLCSRQYPINIRKDRQRKPFHMDCSIEKDEFSITNCSNWATAGYCLSNNATRFLWCRKTCLCVGPPQL</sequence>
<accession>A0A0R3RRT5</accession>
<evidence type="ECO:0000313" key="3">
    <source>
        <dbReference type="Proteomes" id="UP000050640"/>
    </source>
</evidence>
<keyword evidence="3" id="KW-1185">Reference proteome</keyword>
<dbReference type="WBParaSite" id="EEL_0000447201-mRNA-1">
    <property type="protein sequence ID" value="EEL_0000447201-mRNA-1"/>
    <property type="gene ID" value="EEL_0000447201"/>
</dbReference>
<feature type="domain" description="ShKT" evidence="2">
    <location>
        <begin position="36"/>
        <end position="74"/>
    </location>
</feature>
<dbReference type="SMART" id="SM00254">
    <property type="entry name" value="ShKT"/>
    <property type="match status" value="1"/>
</dbReference>
<evidence type="ECO:0000313" key="4">
    <source>
        <dbReference type="WBParaSite" id="EEL_0000447201-mRNA-1"/>
    </source>
</evidence>
<dbReference type="Proteomes" id="UP000050640">
    <property type="component" value="Unplaced"/>
</dbReference>
<dbReference type="InterPro" id="IPR003582">
    <property type="entry name" value="ShKT_dom"/>
</dbReference>
<dbReference type="AlphaFoldDB" id="A0A0R3RRT5"/>
<comment type="caution">
    <text evidence="1">Lacks conserved residue(s) required for the propagation of feature annotation.</text>
</comment>
<protein>
    <submittedName>
        <fullName evidence="4">ShKT domain-containing protein</fullName>
    </submittedName>
</protein>
<proteinExistence type="predicted"/>
<dbReference type="PROSITE" id="PS51670">
    <property type="entry name" value="SHKT"/>
    <property type="match status" value="1"/>
</dbReference>
<evidence type="ECO:0000256" key="1">
    <source>
        <dbReference type="PROSITE-ProRule" id="PRU01005"/>
    </source>
</evidence>